<dbReference type="SMART" id="SM00849">
    <property type="entry name" value="Lactamase_B"/>
    <property type="match status" value="1"/>
</dbReference>
<dbReference type="InterPro" id="IPR041712">
    <property type="entry name" value="DHPS-like_MBL-fold"/>
</dbReference>
<protein>
    <submittedName>
        <fullName evidence="2">MBL fold metallo-hydrolase</fullName>
    </submittedName>
</protein>
<proteinExistence type="predicted"/>
<evidence type="ECO:0000259" key="1">
    <source>
        <dbReference type="SMART" id="SM00849"/>
    </source>
</evidence>
<dbReference type="AlphaFoldDB" id="A0A8J7W1A4"/>
<dbReference type="Proteomes" id="UP000675664">
    <property type="component" value="Unassembled WGS sequence"/>
</dbReference>
<dbReference type="Gene3D" id="3.60.15.10">
    <property type="entry name" value="Ribonuclease Z/Hydroxyacylglutathione hydrolase-like"/>
    <property type="match status" value="1"/>
</dbReference>
<keyword evidence="3" id="KW-1185">Reference proteome</keyword>
<comment type="caution">
    <text evidence="2">The sequence shown here is derived from an EMBL/GenBank/DDBJ whole genome shotgun (WGS) entry which is preliminary data.</text>
</comment>
<dbReference type="CDD" id="cd07713">
    <property type="entry name" value="DHPS-like_MBL-fold"/>
    <property type="match status" value="1"/>
</dbReference>
<dbReference type="InterPro" id="IPR036866">
    <property type="entry name" value="RibonucZ/Hydroxyglut_hydro"/>
</dbReference>
<reference evidence="2" key="2">
    <citation type="submission" date="2021-04" db="EMBL/GenBank/DDBJ databases">
        <authorList>
            <person name="Liu J."/>
        </authorList>
    </citation>
    <scope>NUCLEOTIDE SEQUENCE</scope>
    <source>
        <strain evidence="2">BAD-6</strain>
    </source>
</reference>
<dbReference type="RefSeq" id="WP_227019103.1">
    <property type="nucleotide sequence ID" value="NZ_JAGSND010000009.1"/>
</dbReference>
<gene>
    <name evidence="2" type="ORF">KCX82_13895</name>
</gene>
<name>A0A8J7W1A4_9FIRM</name>
<dbReference type="EMBL" id="JAGSND010000009">
    <property type="protein sequence ID" value="MBR0598977.1"/>
    <property type="molecule type" value="Genomic_DNA"/>
</dbReference>
<dbReference type="SUPFAM" id="SSF56281">
    <property type="entry name" value="Metallo-hydrolase/oxidoreductase"/>
    <property type="match status" value="1"/>
</dbReference>
<dbReference type="InterPro" id="IPR001279">
    <property type="entry name" value="Metallo-B-lactamas"/>
</dbReference>
<accession>A0A8J7W1A4</accession>
<organism evidence="2 3">
    <name type="scientific">Sinanaerobacter chloroacetimidivorans</name>
    <dbReference type="NCBI Taxonomy" id="2818044"/>
    <lineage>
        <taxon>Bacteria</taxon>
        <taxon>Bacillati</taxon>
        <taxon>Bacillota</taxon>
        <taxon>Clostridia</taxon>
        <taxon>Peptostreptococcales</taxon>
        <taxon>Anaerovoracaceae</taxon>
        <taxon>Sinanaerobacter</taxon>
    </lineage>
</organism>
<dbReference type="PANTHER" id="PTHR13754:SF13">
    <property type="entry name" value="METALLO-BETA-LACTAMASE SUPERFAMILY PROTEIN (AFU_ORTHOLOGUE AFUA_3G07630)"/>
    <property type="match status" value="1"/>
</dbReference>
<dbReference type="PANTHER" id="PTHR13754">
    <property type="entry name" value="METALLO-BETA-LACTAMASE SUPERFAMILY PROTEIN"/>
    <property type="match status" value="1"/>
</dbReference>
<reference evidence="2" key="1">
    <citation type="submission" date="2021-04" db="EMBL/GenBank/DDBJ databases">
        <title>Sinoanaerobacter chloroacetimidivorans sp. nov., an obligate anaerobic bacterium isolated from anaerobic sludge.</title>
        <authorList>
            <person name="Bao Y."/>
        </authorList>
    </citation>
    <scope>NUCLEOTIDE SEQUENCE</scope>
    <source>
        <strain evidence="2">BAD-6</strain>
    </source>
</reference>
<evidence type="ECO:0000313" key="3">
    <source>
        <dbReference type="Proteomes" id="UP000675664"/>
    </source>
</evidence>
<evidence type="ECO:0000313" key="2">
    <source>
        <dbReference type="EMBL" id="MBR0598977.1"/>
    </source>
</evidence>
<dbReference type="Pfam" id="PF00753">
    <property type="entry name" value="Lactamase_B"/>
    <property type="match status" value="1"/>
</dbReference>
<feature type="domain" description="Metallo-beta-lactamase" evidence="1">
    <location>
        <begin position="21"/>
        <end position="253"/>
    </location>
</feature>
<dbReference type="GO" id="GO:0016740">
    <property type="term" value="F:transferase activity"/>
    <property type="evidence" value="ECO:0007669"/>
    <property type="project" value="TreeGrafter"/>
</dbReference>
<sequence length="282" mass="31895">MIKILFLSENRTSHPDCMAEHGLAIYIETNGRRLLFDAGASDLLVKNAQQLDVNLEEVDDVIISHGHYDHTQGLPAFCKINQKAKIYIHRNSFKKTYGFDKGKLDQEHCGVRWTRWEYEEIKDRLIFTEGPLKLSENILVSGTIPPVEGYHPTEKFYSKGENGELIPDPMDHEQFLAVRNVDENGNVKGICLFSGCSHTGVVPCLRYARKLFPDERITTFIAGMHLYNADKETREKTLSQVCAQKIDRVIPVHCTGIQAICDLKVLMGDHCIPAGVGDSFEF</sequence>
<dbReference type="InterPro" id="IPR052926">
    <property type="entry name" value="Metallo-beta-lactamase_dom"/>
</dbReference>